<gene>
    <name evidence="1" type="ORF">M9H77_17458</name>
</gene>
<comment type="caution">
    <text evidence="1">The sequence shown here is derived from an EMBL/GenBank/DDBJ whole genome shotgun (WGS) entry which is preliminary data.</text>
</comment>
<evidence type="ECO:0000313" key="1">
    <source>
        <dbReference type="EMBL" id="KAI5667605.1"/>
    </source>
</evidence>
<name>A0ACC0B4N4_CATRO</name>
<accession>A0ACC0B4N4</accession>
<sequence length="213" mass="24138">MKKNRMQGRNTVKEVLCLNAQRGYTVFYRNCEDSNVLRDIIVAYPTSIEMIRMWPCILIMDTMYKTNKTLEIGGDIPHSQAQDMEMRDLASLLDQISTGPILKVREMHRLVKRIRFRSGLGSRGRGRPPQAPRGRSRGCSSVRSSLSSIIDPSTPSTFPFIDAFLGFVYPFIENLKNVISDGNCGYRVVGDFMFGMKIIGLKSIDECLLSWSI</sequence>
<keyword evidence="2" id="KW-1185">Reference proteome</keyword>
<dbReference type="Proteomes" id="UP001060085">
    <property type="component" value="Linkage Group LG04"/>
</dbReference>
<reference evidence="2" key="1">
    <citation type="journal article" date="2023" name="Nat. Plants">
        <title>Single-cell RNA sequencing provides a high-resolution roadmap for understanding the multicellular compartmentation of specialized metabolism.</title>
        <authorList>
            <person name="Sun S."/>
            <person name="Shen X."/>
            <person name="Li Y."/>
            <person name="Li Y."/>
            <person name="Wang S."/>
            <person name="Li R."/>
            <person name="Zhang H."/>
            <person name="Shen G."/>
            <person name="Guo B."/>
            <person name="Wei J."/>
            <person name="Xu J."/>
            <person name="St-Pierre B."/>
            <person name="Chen S."/>
            <person name="Sun C."/>
        </authorList>
    </citation>
    <scope>NUCLEOTIDE SEQUENCE [LARGE SCALE GENOMIC DNA]</scope>
</reference>
<protein>
    <submittedName>
        <fullName evidence="1">Uncharacterized protein</fullName>
    </submittedName>
</protein>
<organism evidence="1 2">
    <name type="scientific">Catharanthus roseus</name>
    <name type="common">Madagascar periwinkle</name>
    <name type="synonym">Vinca rosea</name>
    <dbReference type="NCBI Taxonomy" id="4058"/>
    <lineage>
        <taxon>Eukaryota</taxon>
        <taxon>Viridiplantae</taxon>
        <taxon>Streptophyta</taxon>
        <taxon>Embryophyta</taxon>
        <taxon>Tracheophyta</taxon>
        <taxon>Spermatophyta</taxon>
        <taxon>Magnoliopsida</taxon>
        <taxon>eudicotyledons</taxon>
        <taxon>Gunneridae</taxon>
        <taxon>Pentapetalae</taxon>
        <taxon>asterids</taxon>
        <taxon>lamiids</taxon>
        <taxon>Gentianales</taxon>
        <taxon>Apocynaceae</taxon>
        <taxon>Rauvolfioideae</taxon>
        <taxon>Vinceae</taxon>
        <taxon>Catharanthinae</taxon>
        <taxon>Catharanthus</taxon>
    </lineage>
</organism>
<proteinExistence type="predicted"/>
<dbReference type="EMBL" id="CM044704">
    <property type="protein sequence ID" value="KAI5667605.1"/>
    <property type="molecule type" value="Genomic_DNA"/>
</dbReference>
<evidence type="ECO:0000313" key="2">
    <source>
        <dbReference type="Proteomes" id="UP001060085"/>
    </source>
</evidence>